<dbReference type="OrthoDB" id="9764318at2"/>
<dbReference type="InterPro" id="IPR050067">
    <property type="entry name" value="IPM_dehydratase_rel_enz"/>
</dbReference>
<reference evidence="10 11" key="1">
    <citation type="submission" date="2008-06" db="EMBL/GenBank/DDBJ databases">
        <title>Complete sequence of Chloroherpeton thalassium ATCC 35110.</title>
        <authorList>
            <consortium name="US DOE Joint Genome Institute"/>
            <person name="Lucas S."/>
            <person name="Copeland A."/>
            <person name="Lapidus A."/>
            <person name="Glavina del Rio T."/>
            <person name="Dalin E."/>
            <person name="Tice H."/>
            <person name="Bruce D."/>
            <person name="Goodwin L."/>
            <person name="Pitluck S."/>
            <person name="Schmutz J."/>
            <person name="Larimer F."/>
            <person name="Land M."/>
            <person name="Hauser L."/>
            <person name="Kyrpides N."/>
            <person name="Mikhailova N."/>
            <person name="Liu Z."/>
            <person name="Li T."/>
            <person name="Zhao F."/>
            <person name="Overmann J."/>
            <person name="Bryant D.A."/>
            <person name="Richardson P."/>
        </authorList>
    </citation>
    <scope>NUCLEOTIDE SEQUENCE [LARGE SCALE GENOMIC DNA]</scope>
    <source>
        <strain evidence="11">ATCC 35110 / GB-78</strain>
    </source>
</reference>
<keyword evidence="2" id="KW-0432">Leucine biosynthesis</keyword>
<feature type="domain" description="Aconitase/3-isopropylmalate dehydratase large subunit alpha/beta/alpha" evidence="9">
    <location>
        <begin position="292"/>
        <end position="422"/>
    </location>
</feature>
<dbReference type="GO" id="GO:0003861">
    <property type="term" value="F:3-isopropylmalate dehydratase activity"/>
    <property type="evidence" value="ECO:0007669"/>
    <property type="project" value="UniProtKB-EC"/>
</dbReference>
<dbReference type="NCBIfam" id="TIGR01343">
    <property type="entry name" value="hacA_fam"/>
    <property type="match status" value="1"/>
</dbReference>
<dbReference type="GO" id="GO:0051539">
    <property type="term" value="F:4 iron, 4 sulfur cluster binding"/>
    <property type="evidence" value="ECO:0007669"/>
    <property type="project" value="UniProtKB-KW"/>
</dbReference>
<dbReference type="InterPro" id="IPR006251">
    <property type="entry name" value="Homoacnase/IPMdehydase_lsu"/>
</dbReference>
<evidence type="ECO:0000256" key="3">
    <source>
        <dbReference type="ARBA" id="ARBA00022485"/>
    </source>
</evidence>
<dbReference type="InterPro" id="IPR033941">
    <property type="entry name" value="IPMI_cat"/>
</dbReference>
<evidence type="ECO:0000256" key="1">
    <source>
        <dbReference type="ARBA" id="ARBA00001966"/>
    </source>
</evidence>
<evidence type="ECO:0000256" key="4">
    <source>
        <dbReference type="ARBA" id="ARBA00022723"/>
    </source>
</evidence>
<dbReference type="InterPro" id="IPR036008">
    <property type="entry name" value="Aconitase_4Fe-4S_dom"/>
</dbReference>
<protein>
    <submittedName>
        <fullName evidence="10">Homoaconitate hydratase family protein</fullName>
        <ecNumber evidence="10">4.2.1.33</ecNumber>
    </submittedName>
</protein>
<organism evidence="10 11">
    <name type="scientific">Chloroherpeton thalassium (strain ATCC 35110 / GB-78)</name>
    <dbReference type="NCBI Taxonomy" id="517418"/>
    <lineage>
        <taxon>Bacteria</taxon>
        <taxon>Pseudomonadati</taxon>
        <taxon>Chlorobiota</taxon>
        <taxon>Chlorobiia</taxon>
        <taxon>Chlorobiales</taxon>
        <taxon>Chloroherpetonaceae</taxon>
        <taxon>Chloroherpeton</taxon>
    </lineage>
</organism>
<evidence type="ECO:0000256" key="8">
    <source>
        <dbReference type="ARBA" id="ARBA00023304"/>
    </source>
</evidence>
<proteinExistence type="predicted"/>
<keyword evidence="4" id="KW-0479">Metal-binding</keyword>
<feature type="domain" description="Aconitase/3-isopropylmalate dehydratase large subunit alpha/beta/alpha" evidence="9">
    <location>
        <begin position="29"/>
        <end position="289"/>
    </location>
</feature>
<gene>
    <name evidence="10" type="ordered locus">Ctha_1626</name>
</gene>
<dbReference type="STRING" id="517418.Ctha_1626"/>
<dbReference type="InterPro" id="IPR001030">
    <property type="entry name" value="Acoase/IPM_deHydtase_lsu_aba"/>
</dbReference>
<evidence type="ECO:0000256" key="7">
    <source>
        <dbReference type="ARBA" id="ARBA00023239"/>
    </source>
</evidence>
<keyword evidence="11" id="KW-1185">Reference proteome</keyword>
<keyword evidence="7 10" id="KW-0456">Lyase</keyword>
<dbReference type="CDD" id="cd01583">
    <property type="entry name" value="IPMI"/>
    <property type="match status" value="1"/>
</dbReference>
<dbReference type="GO" id="GO:0046872">
    <property type="term" value="F:metal ion binding"/>
    <property type="evidence" value="ECO:0007669"/>
    <property type="project" value="UniProtKB-KW"/>
</dbReference>
<dbReference type="NCBIfam" id="NF001614">
    <property type="entry name" value="PRK00402.1"/>
    <property type="match status" value="1"/>
</dbReference>
<dbReference type="NCBIfam" id="TIGR02086">
    <property type="entry name" value="IPMI_arch"/>
    <property type="match status" value="1"/>
</dbReference>
<dbReference type="InterPro" id="IPR011826">
    <property type="entry name" value="HAcnase/IPMdehydase_lsu_prok"/>
</dbReference>
<evidence type="ECO:0000256" key="2">
    <source>
        <dbReference type="ARBA" id="ARBA00022430"/>
    </source>
</evidence>
<comment type="cofactor">
    <cofactor evidence="1">
        <name>[4Fe-4S] cluster</name>
        <dbReference type="ChEBI" id="CHEBI:49883"/>
    </cofactor>
</comment>
<accession>B3QSN7</accession>
<keyword evidence="2" id="KW-0028">Amino-acid biosynthesis</keyword>
<dbReference type="Proteomes" id="UP000001208">
    <property type="component" value="Chromosome"/>
</dbReference>
<evidence type="ECO:0000256" key="5">
    <source>
        <dbReference type="ARBA" id="ARBA00023004"/>
    </source>
</evidence>
<evidence type="ECO:0000313" key="11">
    <source>
        <dbReference type="Proteomes" id="UP000001208"/>
    </source>
</evidence>
<sequence length="431" mass="46895">MGQTITQKILAKSARRNTVDPGESVWLNVDVLMTHDVCGPPTIGIWEREFGEQAKVWDKDRLVILPDHYIFTENTHANRNIDILRKFAKDYDLPNYYDVGSPRYKGVCHIALAEEGYNVPGTVLFGTDSHTCTSGAFGMFSTGVGNTDAAFILGTGKIWEKVPESMKFVFDGKMPKYLTAKDLILQILGDITTDGATYRAMEFAGEAIHSLPIDERMTLTNMAIEAGGMSGIIAADEITEAFVKARTSAPYEIFHSDPDAKYFSTYHYNVEELEPVVAKPHSPDNRDTVRNVAGTKLTKCYLGSCTGGKLTDFEFAAKVLHGQTVKVPTFVVPGSTLVAKQLTEKTIDGMTYMEIFEKAGCIIAESSCAACLGGPADTVGRSSDGDTVISTTNRNFPGRMGSKKSEVYLASPLTVAASAVNGVITDPRDFV</sequence>
<dbReference type="HOGENOM" id="CLU_006714_3_4_10"/>
<dbReference type="GO" id="GO:0009098">
    <property type="term" value="P:L-leucine biosynthetic process"/>
    <property type="evidence" value="ECO:0007669"/>
    <property type="project" value="UniProtKB-KW"/>
</dbReference>
<keyword evidence="6" id="KW-0411">Iron-sulfur</keyword>
<dbReference type="RefSeq" id="WP_012500168.1">
    <property type="nucleotide sequence ID" value="NC_011026.1"/>
</dbReference>
<dbReference type="KEGG" id="cts:Ctha_1626"/>
<dbReference type="PRINTS" id="PR00415">
    <property type="entry name" value="ACONITASE"/>
</dbReference>
<dbReference type="EMBL" id="CP001100">
    <property type="protein sequence ID" value="ACF14084.1"/>
    <property type="molecule type" value="Genomic_DNA"/>
</dbReference>
<dbReference type="InterPro" id="IPR018136">
    <property type="entry name" value="Aconitase_4Fe-4S_BS"/>
</dbReference>
<keyword evidence="8" id="KW-0100">Branched-chain amino acid biosynthesis</keyword>
<evidence type="ECO:0000259" key="9">
    <source>
        <dbReference type="Pfam" id="PF00330"/>
    </source>
</evidence>
<dbReference type="Gene3D" id="3.30.499.10">
    <property type="entry name" value="Aconitase, domain 3"/>
    <property type="match status" value="2"/>
</dbReference>
<dbReference type="EC" id="4.2.1.33" evidence="10"/>
<dbReference type="SUPFAM" id="SSF53732">
    <property type="entry name" value="Aconitase iron-sulfur domain"/>
    <property type="match status" value="1"/>
</dbReference>
<keyword evidence="5" id="KW-0408">Iron</keyword>
<evidence type="ECO:0000256" key="6">
    <source>
        <dbReference type="ARBA" id="ARBA00023014"/>
    </source>
</evidence>
<dbReference type="AlphaFoldDB" id="B3QSN7"/>
<dbReference type="PANTHER" id="PTHR43822:SF2">
    <property type="entry name" value="HOMOACONITASE, MITOCHONDRIAL"/>
    <property type="match status" value="1"/>
</dbReference>
<dbReference type="PROSITE" id="PS01244">
    <property type="entry name" value="ACONITASE_2"/>
    <property type="match status" value="1"/>
</dbReference>
<dbReference type="Pfam" id="PF00330">
    <property type="entry name" value="Aconitase"/>
    <property type="match status" value="2"/>
</dbReference>
<evidence type="ECO:0000313" key="10">
    <source>
        <dbReference type="EMBL" id="ACF14084.1"/>
    </source>
</evidence>
<name>B3QSN7_CHLT3</name>
<keyword evidence="3" id="KW-0004">4Fe-4S</keyword>
<dbReference type="PANTHER" id="PTHR43822">
    <property type="entry name" value="HOMOACONITASE, MITOCHONDRIAL-RELATED"/>
    <property type="match status" value="1"/>
</dbReference>
<dbReference type="eggNOG" id="COG0065">
    <property type="taxonomic scope" value="Bacteria"/>
</dbReference>
<dbReference type="InterPro" id="IPR015931">
    <property type="entry name" value="Acnase/IPM_dHydase_lsu_aba_1/3"/>
</dbReference>